<reference evidence="1 2" key="1">
    <citation type="submission" date="2020-10" db="EMBL/GenBank/DDBJ databases">
        <title>Complete genome sequence of Paludibaculum fermentans P105T, a facultatively anaerobic acidobacterium capable of dissimilatory Fe(III) reduction.</title>
        <authorList>
            <person name="Dedysh S.N."/>
            <person name="Beletsky A.V."/>
            <person name="Kulichevskaya I.S."/>
            <person name="Mardanov A.V."/>
            <person name="Ravin N.V."/>
        </authorList>
    </citation>
    <scope>NUCLEOTIDE SEQUENCE [LARGE SCALE GENOMIC DNA]</scope>
    <source>
        <strain evidence="1 2">P105</strain>
        <plasmid evidence="1 2">pPfer1</plasmid>
    </source>
</reference>
<name>A0A7S7NYV7_PALFE</name>
<dbReference type="AlphaFoldDB" id="A0A7S7NYV7"/>
<evidence type="ECO:0000313" key="2">
    <source>
        <dbReference type="Proteomes" id="UP000593892"/>
    </source>
</evidence>
<sequence length="180" mass="20172">MPASPTYGHRIPAALDALRRSTCEWIDRRQLGALLGVSKTVAWRVLRHCGGETGPGGALVCGRAALIDRLEELRREGGPLDLEIRRHDRLADFLQQIRPQVLAHLTDVARDEQALEMLSRRFQSLPANVLLTRSSLHIDFSGPNELLEAVGALIYALHNDFERIRDYIEQDPQRSPGRAP</sequence>
<dbReference type="EMBL" id="CP063850">
    <property type="protein sequence ID" value="QOY92323.1"/>
    <property type="molecule type" value="Genomic_DNA"/>
</dbReference>
<keyword evidence="2" id="KW-1185">Reference proteome</keyword>
<organism evidence="1 2">
    <name type="scientific">Paludibaculum fermentans</name>
    <dbReference type="NCBI Taxonomy" id="1473598"/>
    <lineage>
        <taxon>Bacteria</taxon>
        <taxon>Pseudomonadati</taxon>
        <taxon>Acidobacteriota</taxon>
        <taxon>Terriglobia</taxon>
        <taxon>Bryobacterales</taxon>
        <taxon>Bryobacteraceae</taxon>
        <taxon>Paludibaculum</taxon>
    </lineage>
</organism>
<evidence type="ECO:0000313" key="1">
    <source>
        <dbReference type="EMBL" id="QOY92323.1"/>
    </source>
</evidence>
<dbReference type="Proteomes" id="UP000593892">
    <property type="component" value="Plasmid pPfer1"/>
</dbReference>
<protein>
    <submittedName>
        <fullName evidence="1">Uncharacterized protein</fullName>
    </submittedName>
</protein>
<dbReference type="RefSeq" id="WP_194453977.1">
    <property type="nucleotide sequence ID" value="NZ_CP063850.1"/>
</dbReference>
<gene>
    <name evidence="1" type="ORF">IRI77_37665</name>
</gene>
<dbReference type="KEGG" id="pfer:IRI77_37665"/>
<proteinExistence type="predicted"/>
<geneLocation type="plasmid" evidence="1 2">
    <name>pPfer1</name>
</geneLocation>
<accession>A0A7S7NYV7</accession>
<keyword evidence="1" id="KW-0614">Plasmid</keyword>